<feature type="compositionally biased region" description="Polar residues" evidence="1">
    <location>
        <begin position="402"/>
        <end position="416"/>
    </location>
</feature>
<dbReference type="KEGG" id="dpx:DAPPUDRAFT_315764"/>
<feature type="domain" description="BTB" evidence="2">
    <location>
        <begin position="141"/>
        <end position="210"/>
    </location>
</feature>
<dbReference type="OrthoDB" id="6355712at2759"/>
<dbReference type="SUPFAM" id="SSF54695">
    <property type="entry name" value="POZ domain"/>
    <property type="match status" value="1"/>
</dbReference>
<gene>
    <name evidence="3" type="ORF">DAPPUDRAFT_315764</name>
</gene>
<evidence type="ECO:0000313" key="3">
    <source>
        <dbReference type="EMBL" id="EFX83304.1"/>
    </source>
</evidence>
<dbReference type="GO" id="GO:0005737">
    <property type="term" value="C:cytoplasm"/>
    <property type="evidence" value="ECO:0000318"/>
    <property type="project" value="GO_Central"/>
</dbReference>
<feature type="region of interest" description="Disordered" evidence="1">
    <location>
        <begin position="333"/>
        <end position="428"/>
    </location>
</feature>
<dbReference type="eggNOG" id="KOG1987">
    <property type="taxonomic scope" value="Eukaryota"/>
</dbReference>
<proteinExistence type="predicted"/>
<dbReference type="InterPro" id="IPR011333">
    <property type="entry name" value="SKP1/BTB/POZ_sf"/>
</dbReference>
<dbReference type="Proteomes" id="UP000000305">
    <property type="component" value="Unassembled WGS sequence"/>
</dbReference>
<dbReference type="InParanoid" id="E9GAR8"/>
<evidence type="ECO:0000256" key="1">
    <source>
        <dbReference type="SAM" id="MobiDB-lite"/>
    </source>
</evidence>
<keyword evidence="4" id="KW-1185">Reference proteome</keyword>
<reference evidence="3 4" key="1">
    <citation type="journal article" date="2011" name="Science">
        <title>The ecoresponsive genome of Daphnia pulex.</title>
        <authorList>
            <person name="Colbourne J.K."/>
            <person name="Pfrender M.E."/>
            <person name="Gilbert D."/>
            <person name="Thomas W.K."/>
            <person name="Tucker A."/>
            <person name="Oakley T.H."/>
            <person name="Tokishita S."/>
            <person name="Aerts A."/>
            <person name="Arnold G.J."/>
            <person name="Basu M.K."/>
            <person name="Bauer D.J."/>
            <person name="Caceres C.E."/>
            <person name="Carmel L."/>
            <person name="Casola C."/>
            <person name="Choi J.H."/>
            <person name="Detter J.C."/>
            <person name="Dong Q."/>
            <person name="Dusheyko S."/>
            <person name="Eads B.D."/>
            <person name="Frohlich T."/>
            <person name="Geiler-Samerotte K.A."/>
            <person name="Gerlach D."/>
            <person name="Hatcher P."/>
            <person name="Jogdeo S."/>
            <person name="Krijgsveld J."/>
            <person name="Kriventseva E.V."/>
            <person name="Kultz D."/>
            <person name="Laforsch C."/>
            <person name="Lindquist E."/>
            <person name="Lopez J."/>
            <person name="Manak J.R."/>
            <person name="Muller J."/>
            <person name="Pangilinan J."/>
            <person name="Patwardhan R.P."/>
            <person name="Pitluck S."/>
            <person name="Pritham E.J."/>
            <person name="Rechtsteiner A."/>
            <person name="Rho M."/>
            <person name="Rogozin I.B."/>
            <person name="Sakarya O."/>
            <person name="Salamov A."/>
            <person name="Schaack S."/>
            <person name="Shapiro H."/>
            <person name="Shiga Y."/>
            <person name="Skalitzky C."/>
            <person name="Smith Z."/>
            <person name="Souvorov A."/>
            <person name="Sung W."/>
            <person name="Tang Z."/>
            <person name="Tsuchiya D."/>
            <person name="Tu H."/>
            <person name="Vos H."/>
            <person name="Wang M."/>
            <person name="Wolf Y.I."/>
            <person name="Yamagata H."/>
            <person name="Yamada T."/>
            <person name="Ye Y."/>
            <person name="Shaw J.R."/>
            <person name="Andrews J."/>
            <person name="Crease T.J."/>
            <person name="Tang H."/>
            <person name="Lucas S.M."/>
            <person name="Robertson H.M."/>
            <person name="Bork P."/>
            <person name="Koonin E.V."/>
            <person name="Zdobnov E.M."/>
            <person name="Grigoriev I.V."/>
            <person name="Lynch M."/>
            <person name="Boore J.L."/>
        </authorList>
    </citation>
    <scope>NUCLEOTIDE SEQUENCE [LARGE SCALE GENOMIC DNA]</scope>
</reference>
<protein>
    <recommendedName>
        <fullName evidence="2">BTB domain-containing protein</fullName>
    </recommendedName>
</protein>
<dbReference type="GO" id="GO:0030162">
    <property type="term" value="P:regulation of proteolysis"/>
    <property type="evidence" value="ECO:0000318"/>
    <property type="project" value="GO_Central"/>
</dbReference>
<dbReference type="PROSITE" id="PS50097">
    <property type="entry name" value="BTB"/>
    <property type="match status" value="1"/>
</dbReference>
<dbReference type="GO" id="GO:0043161">
    <property type="term" value="P:proteasome-mediated ubiquitin-dependent protein catabolic process"/>
    <property type="evidence" value="ECO:0000318"/>
    <property type="project" value="GO_Central"/>
</dbReference>
<dbReference type="PANTHER" id="PTHR24413">
    <property type="entry name" value="SPECKLE-TYPE POZ PROTEIN"/>
    <property type="match status" value="1"/>
</dbReference>
<dbReference type="EMBL" id="GL732537">
    <property type="protein sequence ID" value="EFX83304.1"/>
    <property type="molecule type" value="Genomic_DNA"/>
</dbReference>
<dbReference type="GO" id="GO:0005634">
    <property type="term" value="C:nucleus"/>
    <property type="evidence" value="ECO:0000318"/>
    <property type="project" value="GO_Central"/>
</dbReference>
<evidence type="ECO:0000313" key="4">
    <source>
        <dbReference type="Proteomes" id="UP000000305"/>
    </source>
</evidence>
<name>E9GAR8_DAPPU</name>
<evidence type="ECO:0000259" key="2">
    <source>
        <dbReference type="PROSITE" id="PS50097"/>
    </source>
</evidence>
<dbReference type="PhylomeDB" id="E9GAR8"/>
<feature type="compositionally biased region" description="Low complexity" evidence="1">
    <location>
        <begin position="333"/>
        <end position="347"/>
    </location>
</feature>
<organism evidence="3 4">
    <name type="scientific">Daphnia pulex</name>
    <name type="common">Water flea</name>
    <dbReference type="NCBI Taxonomy" id="6669"/>
    <lineage>
        <taxon>Eukaryota</taxon>
        <taxon>Metazoa</taxon>
        <taxon>Ecdysozoa</taxon>
        <taxon>Arthropoda</taxon>
        <taxon>Crustacea</taxon>
        <taxon>Branchiopoda</taxon>
        <taxon>Diplostraca</taxon>
        <taxon>Cladocera</taxon>
        <taxon>Anomopoda</taxon>
        <taxon>Daphniidae</taxon>
        <taxon>Daphnia</taxon>
    </lineage>
</organism>
<dbReference type="HOGENOM" id="CLU_641345_0_0_1"/>
<sequence>MSVLEKSITSKIEWHVTNINSKSHEIELEDGFKVCFGVKTVAFQHVIYLVSKSNQPSIFDIAEVLFTTCALPDQRKRMYRVSNEGPNSVYSAELLDLKTPLTFTCWISLKIMETVTDYSHQLADTLLAEQLWISAKNGSLTDVEFQVGQSSKMKTFTAHRSILSARSPVLAGLFEKEEAASSSVVIDDVQPVIFSHFLRFVYTGQLKASAMASLGELQALADRYQIATLQKLCRHPLQEMNASELTSLILSINCTPVSSKIEPHTLFGKVFNNRLAHMSPLLIDSNSNNQTNNVSAMDRANYFFGGNPLTPAASTNTSEFTFPKLKDTPSVSFNFNNNRNSSSNGASPVIALQDPGKFNNMGTTPASACSIAKGKYPTSTPSTSGPSSVPSGSKFSAPTGDSLPSKSAPNASNFSFKQPVDVDSVTLK</sequence>
<dbReference type="InterPro" id="IPR000210">
    <property type="entry name" value="BTB/POZ_dom"/>
</dbReference>
<feature type="compositionally biased region" description="Low complexity" evidence="1">
    <location>
        <begin position="373"/>
        <end position="398"/>
    </location>
</feature>
<accession>E9GAR8</accession>
<dbReference type="GO" id="GO:0031625">
    <property type="term" value="F:ubiquitin protein ligase binding"/>
    <property type="evidence" value="ECO:0000318"/>
    <property type="project" value="GO_Central"/>
</dbReference>
<dbReference type="Gene3D" id="3.30.710.10">
    <property type="entry name" value="Potassium Channel Kv1.1, Chain A"/>
    <property type="match status" value="1"/>
</dbReference>
<dbReference type="CDD" id="cd18186">
    <property type="entry name" value="BTB_POZ_ZBTB_KLHL-like"/>
    <property type="match status" value="1"/>
</dbReference>
<dbReference type="AlphaFoldDB" id="E9GAR8"/>
<dbReference type="SMART" id="SM00225">
    <property type="entry name" value="BTB"/>
    <property type="match status" value="1"/>
</dbReference>
<dbReference type="Pfam" id="PF00651">
    <property type="entry name" value="BTB"/>
    <property type="match status" value="1"/>
</dbReference>